<evidence type="ECO:0000313" key="6">
    <source>
        <dbReference type="EMBL" id="RAK69029.1"/>
    </source>
</evidence>
<dbReference type="FunFam" id="3.30.70.270:FF:000001">
    <property type="entry name" value="Diguanylate cyclase domain protein"/>
    <property type="match status" value="1"/>
</dbReference>
<dbReference type="GO" id="GO:0052621">
    <property type="term" value="F:diguanylate cyclase activity"/>
    <property type="evidence" value="ECO:0007669"/>
    <property type="project" value="UniProtKB-EC"/>
</dbReference>
<evidence type="ECO:0000256" key="3">
    <source>
        <dbReference type="SAM" id="Coils"/>
    </source>
</evidence>
<dbReference type="Proteomes" id="UP000249524">
    <property type="component" value="Unassembled WGS sequence"/>
</dbReference>
<name>A0A328BQX8_9CAUL</name>
<dbReference type="RefSeq" id="WP_111274520.1">
    <property type="nucleotide sequence ID" value="NZ_QFYS01000001.1"/>
</dbReference>
<proteinExistence type="predicted"/>
<dbReference type="GO" id="GO:0043709">
    <property type="term" value="P:cell adhesion involved in single-species biofilm formation"/>
    <property type="evidence" value="ECO:0007669"/>
    <property type="project" value="TreeGrafter"/>
</dbReference>
<dbReference type="InterPro" id="IPR029787">
    <property type="entry name" value="Nucleotide_cyclase"/>
</dbReference>
<sequence>MPSEIDSLLRSPKAYQVARKVLDAMESHRVWPTALNFELWLHYVAAKDSEVAAKIDSVLQSGGTFTDQLGEQIAAQHLPAAKLSGEILDAGKSLSEELDSVSRAIESARETSEAYGQQLATASESLVDQDADAVRAMVETLSVATRKVREENQALESQLADTTEELTRLRESLAQVRRDAMTDGLTNLSNRKAFDESLERACAEAEASGQPLTLAVVDIDHFKIFNDTWGHQTGDQVIRYVASVIGRIADAPRFAARYGGEEFAVIFPGETPETAVTAMEAARAEISSRILKRRSTNEDLGAITISSGIAQRRPGEAPATLIESADRALYASKHAGRNRTSVAEHGSPPRGASRAA</sequence>
<dbReference type="GO" id="GO:1902201">
    <property type="term" value="P:negative regulation of bacterial-type flagellum-dependent cell motility"/>
    <property type="evidence" value="ECO:0007669"/>
    <property type="project" value="TreeGrafter"/>
</dbReference>
<dbReference type="Pfam" id="PF00990">
    <property type="entry name" value="GGDEF"/>
    <property type="match status" value="1"/>
</dbReference>
<evidence type="ECO:0000259" key="5">
    <source>
        <dbReference type="PROSITE" id="PS50887"/>
    </source>
</evidence>
<protein>
    <recommendedName>
        <fullName evidence="1">diguanylate cyclase</fullName>
        <ecNumber evidence="1">2.7.7.65</ecNumber>
    </recommendedName>
</protein>
<dbReference type="InterPro" id="IPR043128">
    <property type="entry name" value="Rev_trsase/Diguanyl_cyclase"/>
</dbReference>
<gene>
    <name evidence="6" type="ORF">DJ019_03195</name>
</gene>
<dbReference type="SMART" id="SM00267">
    <property type="entry name" value="GGDEF"/>
    <property type="match status" value="1"/>
</dbReference>
<feature type="region of interest" description="Disordered" evidence="4">
    <location>
        <begin position="333"/>
        <end position="356"/>
    </location>
</feature>
<evidence type="ECO:0000313" key="7">
    <source>
        <dbReference type="Proteomes" id="UP000249524"/>
    </source>
</evidence>
<dbReference type="SUPFAM" id="SSF103657">
    <property type="entry name" value="BAR/IMD domain-like"/>
    <property type="match status" value="1"/>
</dbReference>
<keyword evidence="7" id="KW-1185">Reference proteome</keyword>
<dbReference type="AlphaFoldDB" id="A0A328BQX8"/>
<accession>A0A328BQX8</accession>
<dbReference type="CDD" id="cd01949">
    <property type="entry name" value="GGDEF"/>
    <property type="match status" value="1"/>
</dbReference>
<feature type="domain" description="GGDEF" evidence="5">
    <location>
        <begin position="210"/>
        <end position="345"/>
    </location>
</feature>
<dbReference type="PANTHER" id="PTHR45138">
    <property type="entry name" value="REGULATORY COMPONENTS OF SENSORY TRANSDUCTION SYSTEM"/>
    <property type="match status" value="1"/>
</dbReference>
<organism evidence="6 7">
    <name type="scientific">Phenylobacterium kunshanense</name>
    <dbReference type="NCBI Taxonomy" id="1445034"/>
    <lineage>
        <taxon>Bacteria</taxon>
        <taxon>Pseudomonadati</taxon>
        <taxon>Pseudomonadota</taxon>
        <taxon>Alphaproteobacteria</taxon>
        <taxon>Caulobacterales</taxon>
        <taxon>Caulobacteraceae</taxon>
        <taxon>Phenylobacterium</taxon>
    </lineage>
</organism>
<dbReference type="GO" id="GO:0005886">
    <property type="term" value="C:plasma membrane"/>
    <property type="evidence" value="ECO:0007669"/>
    <property type="project" value="TreeGrafter"/>
</dbReference>
<dbReference type="NCBIfam" id="TIGR00254">
    <property type="entry name" value="GGDEF"/>
    <property type="match status" value="1"/>
</dbReference>
<dbReference type="InterPro" id="IPR000160">
    <property type="entry name" value="GGDEF_dom"/>
</dbReference>
<evidence type="ECO:0000256" key="1">
    <source>
        <dbReference type="ARBA" id="ARBA00012528"/>
    </source>
</evidence>
<dbReference type="InterPro" id="IPR050469">
    <property type="entry name" value="Diguanylate_Cyclase"/>
</dbReference>
<dbReference type="EC" id="2.7.7.65" evidence="1"/>
<dbReference type="InterPro" id="IPR027267">
    <property type="entry name" value="AH/BAR_dom_sf"/>
</dbReference>
<reference evidence="6 7" key="1">
    <citation type="submission" date="2018-05" db="EMBL/GenBank/DDBJ databases">
        <authorList>
            <person name="Lanie J.A."/>
            <person name="Ng W.-L."/>
            <person name="Kazmierczak K.M."/>
            <person name="Andrzejewski T.M."/>
            <person name="Davidsen T.M."/>
            <person name="Wayne K.J."/>
            <person name="Tettelin H."/>
            <person name="Glass J.I."/>
            <person name="Rusch D."/>
            <person name="Podicherti R."/>
            <person name="Tsui H.-C.T."/>
            <person name="Winkler M.E."/>
        </authorList>
    </citation>
    <scope>NUCLEOTIDE SEQUENCE [LARGE SCALE GENOMIC DNA]</scope>
    <source>
        <strain evidence="6 7">BUT-10</strain>
    </source>
</reference>
<evidence type="ECO:0000256" key="4">
    <source>
        <dbReference type="SAM" id="MobiDB-lite"/>
    </source>
</evidence>
<feature type="coiled-coil region" evidence="3">
    <location>
        <begin position="138"/>
        <end position="179"/>
    </location>
</feature>
<evidence type="ECO:0000256" key="2">
    <source>
        <dbReference type="ARBA" id="ARBA00034247"/>
    </source>
</evidence>
<dbReference type="OrthoDB" id="9812260at2"/>
<dbReference type="Gene3D" id="3.30.70.270">
    <property type="match status" value="1"/>
</dbReference>
<comment type="caution">
    <text evidence="6">The sequence shown here is derived from an EMBL/GenBank/DDBJ whole genome shotgun (WGS) entry which is preliminary data.</text>
</comment>
<dbReference type="PANTHER" id="PTHR45138:SF9">
    <property type="entry name" value="DIGUANYLATE CYCLASE DGCM-RELATED"/>
    <property type="match status" value="1"/>
</dbReference>
<comment type="catalytic activity">
    <reaction evidence="2">
        <text>2 GTP = 3',3'-c-di-GMP + 2 diphosphate</text>
        <dbReference type="Rhea" id="RHEA:24898"/>
        <dbReference type="ChEBI" id="CHEBI:33019"/>
        <dbReference type="ChEBI" id="CHEBI:37565"/>
        <dbReference type="ChEBI" id="CHEBI:58805"/>
        <dbReference type="EC" id="2.7.7.65"/>
    </reaction>
</comment>
<dbReference type="EMBL" id="QFYS01000001">
    <property type="protein sequence ID" value="RAK69029.1"/>
    <property type="molecule type" value="Genomic_DNA"/>
</dbReference>
<dbReference type="SUPFAM" id="SSF55073">
    <property type="entry name" value="Nucleotide cyclase"/>
    <property type="match status" value="1"/>
</dbReference>
<dbReference type="PROSITE" id="PS50887">
    <property type="entry name" value="GGDEF"/>
    <property type="match status" value="1"/>
</dbReference>
<keyword evidence="3" id="KW-0175">Coiled coil</keyword>